<evidence type="ECO:0000256" key="1">
    <source>
        <dbReference type="SAM" id="MobiDB-lite"/>
    </source>
</evidence>
<dbReference type="Proteomes" id="UP000198460">
    <property type="component" value="Unassembled WGS sequence"/>
</dbReference>
<gene>
    <name evidence="2" type="ORF">BSIN_2292</name>
</gene>
<sequence length="38" mass="4084">MAVSRLEAPLSGEKPPPPFATLHREATVRGKKRAISLA</sequence>
<protein>
    <submittedName>
        <fullName evidence="2">Uncharacterized protein</fullName>
    </submittedName>
</protein>
<feature type="compositionally biased region" description="Basic residues" evidence="1">
    <location>
        <begin position="29"/>
        <end position="38"/>
    </location>
</feature>
<evidence type="ECO:0000313" key="3">
    <source>
        <dbReference type="Proteomes" id="UP000198460"/>
    </source>
</evidence>
<accession>A0A238H1G2</accession>
<name>A0A238H1G2_9BURK</name>
<feature type="region of interest" description="Disordered" evidence="1">
    <location>
        <begin position="1"/>
        <end position="38"/>
    </location>
</feature>
<reference evidence="2 3" key="1">
    <citation type="submission" date="2017-04" db="EMBL/GenBank/DDBJ databases">
        <authorList>
            <person name="Afonso C.L."/>
            <person name="Miller P.J."/>
            <person name="Scott M.A."/>
            <person name="Spackman E."/>
            <person name="Goraichik I."/>
            <person name="Dimitrov K.M."/>
            <person name="Suarez D.L."/>
            <person name="Swayne D.E."/>
        </authorList>
    </citation>
    <scope>NUCLEOTIDE SEQUENCE [LARGE SCALE GENOMIC DNA]</scope>
    <source>
        <strain evidence="2">LMG 28154</strain>
    </source>
</reference>
<organism evidence="2 3">
    <name type="scientific">Burkholderia singularis</name>
    <dbReference type="NCBI Taxonomy" id="1503053"/>
    <lineage>
        <taxon>Bacteria</taxon>
        <taxon>Pseudomonadati</taxon>
        <taxon>Pseudomonadota</taxon>
        <taxon>Betaproteobacteria</taxon>
        <taxon>Burkholderiales</taxon>
        <taxon>Burkholderiaceae</taxon>
        <taxon>Burkholderia</taxon>
        <taxon>pseudomallei group</taxon>
    </lineage>
</organism>
<proteinExistence type="predicted"/>
<dbReference type="AlphaFoldDB" id="A0A238H1G2"/>
<dbReference type="EMBL" id="FXAN01000037">
    <property type="protein sequence ID" value="SMF99075.1"/>
    <property type="molecule type" value="Genomic_DNA"/>
</dbReference>
<evidence type="ECO:0000313" key="2">
    <source>
        <dbReference type="EMBL" id="SMF99075.1"/>
    </source>
</evidence>